<dbReference type="CDD" id="cd19152">
    <property type="entry name" value="AKR_AKR15A"/>
    <property type="match status" value="1"/>
</dbReference>
<organism evidence="2 3">
    <name type="scientific">Botrimarina colliarenosi</name>
    <dbReference type="NCBI Taxonomy" id="2528001"/>
    <lineage>
        <taxon>Bacteria</taxon>
        <taxon>Pseudomonadati</taxon>
        <taxon>Planctomycetota</taxon>
        <taxon>Planctomycetia</taxon>
        <taxon>Pirellulales</taxon>
        <taxon>Lacipirellulaceae</taxon>
        <taxon>Botrimarina</taxon>
    </lineage>
</organism>
<dbReference type="EMBL" id="SJPR01000002">
    <property type="protein sequence ID" value="TWT97717.1"/>
    <property type="molecule type" value="Genomic_DNA"/>
</dbReference>
<name>A0A5C6AE81_9BACT</name>
<dbReference type="GO" id="GO:0005829">
    <property type="term" value="C:cytosol"/>
    <property type="evidence" value="ECO:0007669"/>
    <property type="project" value="TreeGrafter"/>
</dbReference>
<keyword evidence="2" id="KW-0560">Oxidoreductase</keyword>
<dbReference type="InterPro" id="IPR036812">
    <property type="entry name" value="NAD(P)_OxRdtase_dom_sf"/>
</dbReference>
<protein>
    <submittedName>
        <fullName evidence="2">Pyridoxal 4-dehydrogenase</fullName>
        <ecNumber evidence="2">1.1.1.107</ecNumber>
    </submittedName>
</protein>
<keyword evidence="3" id="KW-1185">Reference proteome</keyword>
<dbReference type="AlphaFoldDB" id="A0A5C6AE81"/>
<dbReference type="SUPFAM" id="SSF51430">
    <property type="entry name" value="NAD(P)-linked oxidoreductase"/>
    <property type="match status" value="1"/>
</dbReference>
<accession>A0A5C6AE81</accession>
<evidence type="ECO:0000313" key="2">
    <source>
        <dbReference type="EMBL" id="TWT97717.1"/>
    </source>
</evidence>
<feature type="domain" description="NADP-dependent oxidoreductase" evidence="1">
    <location>
        <begin position="25"/>
        <end position="335"/>
    </location>
</feature>
<comment type="caution">
    <text evidence="2">The sequence shown here is derived from an EMBL/GenBank/DDBJ whole genome shotgun (WGS) entry which is preliminary data.</text>
</comment>
<dbReference type="PANTHER" id="PTHR42686:SF1">
    <property type="entry name" value="GH17980P-RELATED"/>
    <property type="match status" value="1"/>
</dbReference>
<dbReference type="Pfam" id="PF00248">
    <property type="entry name" value="Aldo_ket_red"/>
    <property type="match status" value="1"/>
</dbReference>
<dbReference type="RefSeq" id="WP_231934404.1">
    <property type="nucleotide sequence ID" value="NZ_SJPR01000002.1"/>
</dbReference>
<dbReference type="InterPro" id="IPR020471">
    <property type="entry name" value="AKR"/>
</dbReference>
<dbReference type="Gene3D" id="3.20.20.100">
    <property type="entry name" value="NADP-dependent oxidoreductase domain"/>
    <property type="match status" value="1"/>
</dbReference>
<gene>
    <name evidence="2" type="primary">pld1</name>
    <name evidence="2" type="ORF">Pla108_18690</name>
</gene>
<dbReference type="GO" id="GO:0050235">
    <property type="term" value="F:pyridoxal 4-dehydrogenase activity"/>
    <property type="evidence" value="ECO:0007669"/>
    <property type="project" value="UniProtKB-EC"/>
</dbReference>
<sequence length="351" mass="38146">MTLPPAQPDSTEASAERAPLSLPRVVFGSSALGNLYEVVPDERKLAIVRAWLDEGGDSVVIDSAGKYGAGMALEKLGECLRELGASPERVTIGNKLGWCRIPIRGSEPTFEPGAWAGLTHDAEQRISREGILDCWRQGVELLGEPYVPRLLSVHDPDEFLAAGDPTERWQDLLGAYESLSDLRDRLPDSTLGVGSKDWRVAKRIAEAVRLDWVMLANCVTLYSHPTGVLEFIGQLAAQGIAVVNSGVFNAGFLVGGRYFDYRVPSPTANAELFRWRETFNQLCTEHQVRPAHVCVQFGLSPAGVESVALNTAHPGRVAENLEIAAQPLPLSFWSAAKENGLIDPAYPHLGV</sequence>
<dbReference type="InterPro" id="IPR023210">
    <property type="entry name" value="NADP_OxRdtase_dom"/>
</dbReference>
<dbReference type="Proteomes" id="UP000317421">
    <property type="component" value="Unassembled WGS sequence"/>
</dbReference>
<evidence type="ECO:0000259" key="1">
    <source>
        <dbReference type="Pfam" id="PF00248"/>
    </source>
</evidence>
<proteinExistence type="predicted"/>
<dbReference type="EC" id="1.1.1.107" evidence="2"/>
<reference evidence="2 3" key="1">
    <citation type="submission" date="2019-02" db="EMBL/GenBank/DDBJ databases">
        <title>Deep-cultivation of Planctomycetes and their phenomic and genomic characterization uncovers novel biology.</title>
        <authorList>
            <person name="Wiegand S."/>
            <person name="Jogler M."/>
            <person name="Boedeker C."/>
            <person name="Pinto D."/>
            <person name="Vollmers J."/>
            <person name="Rivas-Marin E."/>
            <person name="Kohn T."/>
            <person name="Peeters S.H."/>
            <person name="Heuer A."/>
            <person name="Rast P."/>
            <person name="Oberbeckmann S."/>
            <person name="Bunk B."/>
            <person name="Jeske O."/>
            <person name="Meyerdierks A."/>
            <person name="Storesund J.E."/>
            <person name="Kallscheuer N."/>
            <person name="Luecker S."/>
            <person name="Lage O.M."/>
            <person name="Pohl T."/>
            <person name="Merkel B.J."/>
            <person name="Hornburger P."/>
            <person name="Mueller R.-W."/>
            <person name="Bruemmer F."/>
            <person name="Labrenz M."/>
            <person name="Spormann A.M."/>
            <person name="Op Den Camp H."/>
            <person name="Overmann J."/>
            <person name="Amann R."/>
            <person name="Jetten M.S.M."/>
            <person name="Mascher T."/>
            <person name="Medema M.H."/>
            <person name="Devos D.P."/>
            <person name="Kaster A.-K."/>
            <person name="Ovreas L."/>
            <person name="Rohde M."/>
            <person name="Galperin M.Y."/>
            <person name="Jogler C."/>
        </authorList>
    </citation>
    <scope>NUCLEOTIDE SEQUENCE [LARGE SCALE GENOMIC DNA]</scope>
    <source>
        <strain evidence="2 3">Pla108</strain>
    </source>
</reference>
<dbReference type="PANTHER" id="PTHR42686">
    <property type="entry name" value="GH17980P-RELATED"/>
    <property type="match status" value="1"/>
</dbReference>
<evidence type="ECO:0000313" key="3">
    <source>
        <dbReference type="Proteomes" id="UP000317421"/>
    </source>
</evidence>